<keyword evidence="1" id="KW-0732">Signal</keyword>
<keyword evidence="4" id="KW-1185">Reference proteome</keyword>
<name>A0A9X3Z3M4_9BACL</name>
<dbReference type="Proteomes" id="UP001151071">
    <property type="component" value="Unassembled WGS sequence"/>
</dbReference>
<dbReference type="PANTHER" id="PTHR43308:SF5">
    <property type="entry name" value="S-LAYER PROTEIN _ PEPTIDOGLYCAN ENDO-BETA-N-ACETYLGLUCOSAMINIDASE"/>
    <property type="match status" value="1"/>
</dbReference>
<gene>
    <name evidence="3" type="ORF">O3V59_10310</name>
</gene>
<dbReference type="InterPro" id="IPR001119">
    <property type="entry name" value="SLH_dom"/>
</dbReference>
<dbReference type="PANTHER" id="PTHR43308">
    <property type="entry name" value="OUTER MEMBRANE PROTEIN ALPHA-RELATED"/>
    <property type="match status" value="1"/>
</dbReference>
<dbReference type="PROSITE" id="PS51272">
    <property type="entry name" value="SLH"/>
    <property type="match status" value="2"/>
</dbReference>
<proteinExistence type="predicted"/>
<dbReference type="InterPro" id="IPR051465">
    <property type="entry name" value="Cell_Envelope_Struct_Comp"/>
</dbReference>
<organism evidence="3 4">
    <name type="scientific">Brevibacillus thermoruber</name>
    <dbReference type="NCBI Taxonomy" id="33942"/>
    <lineage>
        <taxon>Bacteria</taxon>
        <taxon>Bacillati</taxon>
        <taxon>Bacillota</taxon>
        <taxon>Bacilli</taxon>
        <taxon>Bacillales</taxon>
        <taxon>Paenibacillaceae</taxon>
        <taxon>Brevibacillus</taxon>
    </lineage>
</organism>
<dbReference type="AlphaFoldDB" id="A0A9X3Z3M4"/>
<dbReference type="EMBL" id="JAPYYP010000010">
    <property type="protein sequence ID" value="MDA5108755.1"/>
    <property type="molecule type" value="Genomic_DNA"/>
</dbReference>
<evidence type="ECO:0000256" key="1">
    <source>
        <dbReference type="SAM" id="SignalP"/>
    </source>
</evidence>
<feature type="signal peptide" evidence="1">
    <location>
        <begin position="1"/>
        <end position="24"/>
    </location>
</feature>
<accession>A0A9X3Z3M4</accession>
<dbReference type="Pfam" id="PF00395">
    <property type="entry name" value="SLH"/>
    <property type="match status" value="2"/>
</dbReference>
<protein>
    <submittedName>
        <fullName evidence="3">S-layer homology domain-containing protein</fullName>
    </submittedName>
</protein>
<feature type="chain" id="PRO_5040960956" evidence="1">
    <location>
        <begin position="25"/>
        <end position="349"/>
    </location>
</feature>
<feature type="domain" description="SLH" evidence="2">
    <location>
        <begin position="167"/>
        <end position="231"/>
    </location>
</feature>
<evidence type="ECO:0000313" key="3">
    <source>
        <dbReference type="EMBL" id="MDA5108755.1"/>
    </source>
</evidence>
<feature type="domain" description="SLH" evidence="2">
    <location>
        <begin position="41"/>
        <end position="104"/>
    </location>
</feature>
<evidence type="ECO:0000313" key="4">
    <source>
        <dbReference type="Proteomes" id="UP001151071"/>
    </source>
</evidence>
<dbReference type="RefSeq" id="WP_029099939.1">
    <property type="nucleotide sequence ID" value="NZ_JAPYYP010000010.1"/>
</dbReference>
<sequence length="349" mass="39187">MQRSMRRGMRLLAGLALAVSAVLAGWAGGTATAAARTEGGPPNGVFADTQSHWAAWEIAEAAKSGLLRGFPDGTFRPDEPVTQEQFMALVERVLPPFEGHEADAVAREHDLSAVRGRWSENTYVHLLAAGIVPTGKPFDTLNRLEAARLLLAALGHQSEGEKYRGTKVRFFTDISPADESRVLTVYPVYKLGVMTGYPDGAFRPGEAVSRAQAVVLLGRVKQKIAELYPGRVTPDEQRAMTQAVRTFVQDVMDQQKIRRFDDLLRYVRERKLPVTEKFLQEHFSFMRYEVYDFIRFPRFDELIYYAKIGPDKYRMTVQYYAGDLGGSVDKTFYLSSKDGKTFQLIGKDE</sequence>
<comment type="caution">
    <text evidence="3">The sequence shown here is derived from an EMBL/GenBank/DDBJ whole genome shotgun (WGS) entry which is preliminary data.</text>
</comment>
<reference evidence="3" key="1">
    <citation type="submission" date="2022-12" db="EMBL/GenBank/DDBJ databases">
        <title>Draft genome sequence of the thermophilic strain Brevibacillus thermoruber HT42, isolated from Los Humeros, Puebla, Mexico, with biotechnological potential.</title>
        <authorList>
            <person name="Lara Sanchez J."/>
            <person name="Solis Palacios R."/>
            <person name="Bustos Baena A.S."/>
            <person name="Ruz Baez A.E."/>
            <person name="Espinosa Luna G."/>
            <person name="Oliart Ros R.M."/>
        </authorList>
    </citation>
    <scope>NUCLEOTIDE SEQUENCE</scope>
    <source>
        <strain evidence="3">HT42</strain>
    </source>
</reference>
<evidence type="ECO:0000259" key="2">
    <source>
        <dbReference type="PROSITE" id="PS51272"/>
    </source>
</evidence>